<dbReference type="InterPro" id="IPR045237">
    <property type="entry name" value="COPS7/eIF3m"/>
</dbReference>
<comment type="subcellular location">
    <subcellularLocation>
        <location evidence="2">Cytoplasm</location>
    </subcellularLocation>
    <subcellularLocation>
        <location evidence="1">Nucleus</location>
    </subcellularLocation>
</comment>
<dbReference type="GO" id="GO:0008180">
    <property type="term" value="C:COP9 signalosome"/>
    <property type="evidence" value="ECO:0007669"/>
    <property type="project" value="UniProtKB-KW"/>
</dbReference>
<evidence type="ECO:0000256" key="7">
    <source>
        <dbReference type="SAM" id="MobiDB-lite"/>
    </source>
</evidence>
<comment type="caution">
    <text evidence="9">The sequence shown here is derived from an EMBL/GenBank/DDBJ whole genome shotgun (WGS) entry which is preliminary data.</text>
</comment>
<evidence type="ECO:0000313" key="9">
    <source>
        <dbReference type="EMBL" id="KAK7469559.1"/>
    </source>
</evidence>
<dbReference type="Pfam" id="PF18392">
    <property type="entry name" value="CSN7a_helixI"/>
    <property type="match status" value="1"/>
</dbReference>
<keyword evidence="4" id="KW-0963">Cytoplasm</keyword>
<feature type="compositionally biased region" description="Basic and acidic residues" evidence="7">
    <location>
        <begin position="236"/>
        <end position="247"/>
    </location>
</feature>
<dbReference type="GO" id="GO:0005737">
    <property type="term" value="C:cytoplasm"/>
    <property type="evidence" value="ECO:0007669"/>
    <property type="project" value="UniProtKB-SubCell"/>
</dbReference>
<dbReference type="Pfam" id="PF22061">
    <property type="entry name" value="CSN7_HB_subdom"/>
    <property type="match status" value="1"/>
</dbReference>
<proteinExistence type="inferred from homology"/>
<gene>
    <name evidence="9" type="ORF">BaRGS_00036407</name>
</gene>
<dbReference type="SMART" id="SM00088">
    <property type="entry name" value="PINT"/>
    <property type="match status" value="1"/>
</dbReference>
<evidence type="ECO:0000256" key="2">
    <source>
        <dbReference type="ARBA" id="ARBA00004496"/>
    </source>
</evidence>
<feature type="region of interest" description="Disordered" evidence="7">
    <location>
        <begin position="199"/>
        <end position="265"/>
    </location>
</feature>
<evidence type="ECO:0000256" key="5">
    <source>
        <dbReference type="ARBA" id="ARBA00022790"/>
    </source>
</evidence>
<keyword evidence="6" id="KW-0539">Nucleus</keyword>
<dbReference type="InterPro" id="IPR041481">
    <property type="entry name" value="CSN7_helixI"/>
</dbReference>
<dbReference type="InterPro" id="IPR000717">
    <property type="entry name" value="PCI_dom"/>
</dbReference>
<evidence type="ECO:0000313" key="10">
    <source>
        <dbReference type="Proteomes" id="UP001519460"/>
    </source>
</evidence>
<dbReference type="Pfam" id="PF01399">
    <property type="entry name" value="PCI"/>
    <property type="match status" value="1"/>
</dbReference>
<evidence type="ECO:0000259" key="8">
    <source>
        <dbReference type="PROSITE" id="PS50250"/>
    </source>
</evidence>
<dbReference type="PROSITE" id="PS50250">
    <property type="entry name" value="PCI"/>
    <property type="match status" value="1"/>
</dbReference>
<protein>
    <recommendedName>
        <fullName evidence="8">PCI domain-containing protein</fullName>
    </recommendedName>
</protein>
<evidence type="ECO:0000256" key="3">
    <source>
        <dbReference type="ARBA" id="ARBA00008482"/>
    </source>
</evidence>
<evidence type="ECO:0000256" key="1">
    <source>
        <dbReference type="ARBA" id="ARBA00004123"/>
    </source>
</evidence>
<name>A0ABD0JBG8_9CAEN</name>
<dbReference type="AlphaFoldDB" id="A0ABD0JBG8"/>
<dbReference type="PANTHER" id="PTHR15350:SF5">
    <property type="entry name" value="COP9 SIGNALOSOME COMPLEX SUBUNIT 7"/>
    <property type="match status" value="1"/>
</dbReference>
<feature type="domain" description="PCI" evidence="8">
    <location>
        <begin position="1"/>
        <end position="159"/>
    </location>
</feature>
<dbReference type="Proteomes" id="UP001519460">
    <property type="component" value="Unassembled WGS sequence"/>
</dbReference>
<sequence>MSGDKAVAGNPLEPFLLLIKNAKGAAAVSVLTQALEAPNVYVFGELLDMPNVQELANGAQAPFFNLLNLFAYGTYREYKAEKANLPELSAAQLKKLRHLTVVSLATKSKCIPYPTLLQELDIQNVRNLEDLIIEGIYADIIHGKLDQKNQQLEVDYVIGRDIRPNAVVQMVTVLREWCSACDTVLRGIEQQIVKANTKREAQNRTNSQMEQEVATIKKSLKASHTQEGDEQMVTDSRSDIPSSDKPKKSTKIKGLRGSSATKLWK</sequence>
<keyword evidence="10" id="KW-1185">Reference proteome</keyword>
<dbReference type="PANTHER" id="PTHR15350">
    <property type="entry name" value="COP9 SIGNALOSOME COMPLEX SUBUNIT 7/DENDRITIC CELL PROTEIN GA17"/>
    <property type="match status" value="1"/>
</dbReference>
<comment type="similarity">
    <text evidence="3">Belongs to the CSN7/EIF3M family. CSN7 subfamily.</text>
</comment>
<reference evidence="9 10" key="1">
    <citation type="journal article" date="2023" name="Sci. Data">
        <title>Genome assembly of the Korean intertidal mud-creeper Batillaria attramentaria.</title>
        <authorList>
            <person name="Patra A.K."/>
            <person name="Ho P.T."/>
            <person name="Jun S."/>
            <person name="Lee S.J."/>
            <person name="Kim Y."/>
            <person name="Won Y.J."/>
        </authorList>
    </citation>
    <scope>NUCLEOTIDE SEQUENCE [LARGE SCALE GENOMIC DNA]</scope>
    <source>
        <strain evidence="9">Wonlab-2016</strain>
    </source>
</reference>
<evidence type="ECO:0000256" key="4">
    <source>
        <dbReference type="ARBA" id="ARBA00022490"/>
    </source>
</evidence>
<evidence type="ECO:0000256" key="6">
    <source>
        <dbReference type="ARBA" id="ARBA00023242"/>
    </source>
</evidence>
<organism evidence="9 10">
    <name type="scientific">Batillaria attramentaria</name>
    <dbReference type="NCBI Taxonomy" id="370345"/>
    <lineage>
        <taxon>Eukaryota</taxon>
        <taxon>Metazoa</taxon>
        <taxon>Spiralia</taxon>
        <taxon>Lophotrochozoa</taxon>
        <taxon>Mollusca</taxon>
        <taxon>Gastropoda</taxon>
        <taxon>Caenogastropoda</taxon>
        <taxon>Sorbeoconcha</taxon>
        <taxon>Cerithioidea</taxon>
        <taxon>Batillariidae</taxon>
        <taxon>Batillaria</taxon>
    </lineage>
</organism>
<keyword evidence="5" id="KW-0736">Signalosome</keyword>
<accession>A0ABD0JBG8</accession>
<dbReference type="EMBL" id="JACVVK020000512">
    <property type="protein sequence ID" value="KAK7469559.1"/>
    <property type="molecule type" value="Genomic_DNA"/>
</dbReference>